<evidence type="ECO:0008006" key="3">
    <source>
        <dbReference type="Google" id="ProtNLM"/>
    </source>
</evidence>
<geneLocation type="plasmid" evidence="1 2">
    <name>pCS1</name>
</geneLocation>
<protein>
    <recommendedName>
        <fullName evidence="3">DUF2642 domain-containing protein</fullName>
    </recommendedName>
</protein>
<evidence type="ECO:0000313" key="2">
    <source>
        <dbReference type="Proteomes" id="UP000032811"/>
    </source>
</evidence>
<dbReference type="EMBL" id="LN679999">
    <property type="protein sequence ID" value="CEJ75508.1"/>
    <property type="molecule type" value="Genomic_DNA"/>
</dbReference>
<keyword evidence="2" id="KW-1185">Reference proteome</keyword>
<accession>A0ABM9RTU0</accession>
<name>A0ABM9RTU0_PARSO</name>
<dbReference type="Proteomes" id="UP000032811">
    <property type="component" value="Plasmid pCS1"/>
</dbReference>
<evidence type="ECO:0000313" key="1">
    <source>
        <dbReference type="EMBL" id="CEJ75508.1"/>
    </source>
</evidence>
<sequence length="113" mass="12991">MSPIIWLCCFLPIFIILISQHKQKKVFIQHIVSKKLNAKEKSKMIELIKSFINKECLIYTINGTFNGVITDVTNGGISISNGTNFEIVNIDYIIRIREYPKNKNGKKKSFVLD</sequence>
<keyword evidence="1" id="KW-0614">Plasmid</keyword>
<reference evidence="1 2" key="1">
    <citation type="submission" date="2014-11" db="EMBL/GenBank/DDBJ databases">
        <authorList>
            <person name="Aslett M.A."/>
            <person name="De Silva N."/>
        </authorList>
    </citation>
    <scope>NUCLEOTIDE SEQUENCE [LARGE SCALE GENOMIC DNA]</scope>
    <source>
        <strain evidence="1 2">ATCC9714</strain>
        <plasmid evidence="1 2">pCS1</plasmid>
    </source>
</reference>
<organism evidence="1 2">
    <name type="scientific">Paraclostridium sordellii</name>
    <name type="common">Clostridium sordellii</name>
    <dbReference type="NCBI Taxonomy" id="1505"/>
    <lineage>
        <taxon>Bacteria</taxon>
        <taxon>Bacillati</taxon>
        <taxon>Bacillota</taxon>
        <taxon>Clostridia</taxon>
        <taxon>Peptostreptococcales</taxon>
        <taxon>Peptostreptococcaceae</taxon>
        <taxon>Paraclostridium</taxon>
    </lineage>
</organism>
<proteinExistence type="predicted"/>
<gene>
    <name evidence="1" type="ORF">ATCC9714PCS11_00491</name>
</gene>